<dbReference type="InterPro" id="IPR011053">
    <property type="entry name" value="Single_hybrid_motif"/>
</dbReference>
<name>A0A3G1KMD1_FORW1</name>
<sequence length="301" mass="34164">MRRQKESKKSGRSWGEVSKTYAILPCNGLDKPAGSLTREIALRLTEQTGSEILCPVLYRVSDSRYNQIAAEKPLAVIDGCGTRCASKLAAEKGLKIAEKINITEESKKYNIKIGPSSRMGPNELLLCDLIVKSLFEEKPKEEQKAKEAVVFPTEFEYERYQKDKFIFRVPQQGFYFNENDCWAYVVGNKARIGVTDFVQKSLSDIMFFTPPSIGSEIEQFGEAGSIESGKAVFEIICPVSGIVTAINDQLLDYPEYINDNPYEKGWIVELKLIDFESDKELLLDTESYFKIMKRKVDEFHV</sequence>
<evidence type="ECO:0000313" key="4">
    <source>
        <dbReference type="EMBL" id="ATW23602.1"/>
    </source>
</evidence>
<accession>A0A3G1KMD1</accession>
<reference evidence="4 5" key="1">
    <citation type="submission" date="2016-10" db="EMBL/GenBank/DDBJ databases">
        <title>Complete Genome Sequence of Peptococcaceae strain DCMF.</title>
        <authorList>
            <person name="Edwards R.J."/>
            <person name="Holland S.I."/>
            <person name="Deshpande N.P."/>
            <person name="Wong Y.K."/>
            <person name="Ertan H."/>
            <person name="Manefield M."/>
            <person name="Russell T.L."/>
            <person name="Lee M.J."/>
        </authorList>
    </citation>
    <scope>NUCLEOTIDE SEQUENCE [LARGE SCALE GENOMIC DNA]</scope>
    <source>
        <strain evidence="4 5">DCMF</strain>
    </source>
</reference>
<gene>
    <name evidence="4" type="ORF">DCMF_01235</name>
</gene>
<dbReference type="Pfam" id="PF01597">
    <property type="entry name" value="GCV_H"/>
    <property type="match status" value="1"/>
</dbReference>
<organism evidence="4 5">
    <name type="scientific">Formimonas warabiya</name>
    <dbReference type="NCBI Taxonomy" id="1761012"/>
    <lineage>
        <taxon>Bacteria</taxon>
        <taxon>Bacillati</taxon>
        <taxon>Bacillota</taxon>
        <taxon>Clostridia</taxon>
        <taxon>Eubacteriales</taxon>
        <taxon>Peptococcaceae</taxon>
        <taxon>Candidatus Formimonas</taxon>
    </lineage>
</organism>
<dbReference type="GO" id="GO:0019464">
    <property type="term" value="P:glycine decarboxylation via glycine cleavage system"/>
    <property type="evidence" value="ECO:0007669"/>
    <property type="project" value="InterPro"/>
</dbReference>
<dbReference type="PROSITE" id="PS00189">
    <property type="entry name" value="LIPOYL"/>
    <property type="match status" value="1"/>
</dbReference>
<evidence type="ECO:0000256" key="1">
    <source>
        <dbReference type="ARBA" id="ARBA00009249"/>
    </source>
</evidence>
<keyword evidence="5" id="KW-1185">Reference proteome</keyword>
<dbReference type="GO" id="GO:0005737">
    <property type="term" value="C:cytoplasm"/>
    <property type="evidence" value="ECO:0007669"/>
    <property type="project" value="TreeGrafter"/>
</dbReference>
<dbReference type="CDD" id="cd06848">
    <property type="entry name" value="GCS_H"/>
    <property type="match status" value="1"/>
</dbReference>
<dbReference type="PANTHER" id="PTHR11715">
    <property type="entry name" value="GLYCINE CLEAVAGE SYSTEM H PROTEIN"/>
    <property type="match status" value="1"/>
</dbReference>
<evidence type="ECO:0000256" key="2">
    <source>
        <dbReference type="ARBA" id="ARBA00022823"/>
    </source>
</evidence>
<keyword evidence="2" id="KW-0450">Lipoyl</keyword>
<dbReference type="PANTHER" id="PTHR11715:SF3">
    <property type="entry name" value="GLYCINE CLEAVAGE SYSTEM H PROTEIN-RELATED"/>
    <property type="match status" value="1"/>
</dbReference>
<evidence type="ECO:0000313" key="5">
    <source>
        <dbReference type="Proteomes" id="UP000323521"/>
    </source>
</evidence>
<dbReference type="Proteomes" id="UP000323521">
    <property type="component" value="Chromosome"/>
</dbReference>
<dbReference type="InterPro" id="IPR003016">
    <property type="entry name" value="2-oxoA_DH_lipoyl-BS"/>
</dbReference>
<dbReference type="Gene3D" id="2.40.50.100">
    <property type="match status" value="1"/>
</dbReference>
<dbReference type="InterPro" id="IPR000089">
    <property type="entry name" value="Biotin_lipoyl"/>
</dbReference>
<dbReference type="InterPro" id="IPR033753">
    <property type="entry name" value="GCV_H/Fam206"/>
</dbReference>
<dbReference type="GO" id="GO:0005960">
    <property type="term" value="C:glycine cleavage complex"/>
    <property type="evidence" value="ECO:0007669"/>
    <property type="project" value="InterPro"/>
</dbReference>
<dbReference type="PROSITE" id="PS50968">
    <property type="entry name" value="BIOTINYL_LIPOYL"/>
    <property type="match status" value="1"/>
</dbReference>
<comment type="similarity">
    <text evidence="1">Belongs to the GcvH family.</text>
</comment>
<protein>
    <submittedName>
        <fullName evidence="4">Glycine cleavage system protein H</fullName>
    </submittedName>
</protein>
<evidence type="ECO:0000259" key="3">
    <source>
        <dbReference type="PROSITE" id="PS50968"/>
    </source>
</evidence>
<dbReference type="EMBL" id="CP017634">
    <property type="protein sequence ID" value="ATW23602.1"/>
    <property type="molecule type" value="Genomic_DNA"/>
</dbReference>
<dbReference type="InterPro" id="IPR014958">
    <property type="entry name" value="DGC"/>
</dbReference>
<proteinExistence type="inferred from homology"/>
<dbReference type="Pfam" id="PF08859">
    <property type="entry name" value="DGC"/>
    <property type="match status" value="1"/>
</dbReference>
<dbReference type="GO" id="GO:0009249">
    <property type="term" value="P:protein lipoylation"/>
    <property type="evidence" value="ECO:0007669"/>
    <property type="project" value="TreeGrafter"/>
</dbReference>
<feature type="domain" description="Lipoyl-binding" evidence="3">
    <location>
        <begin position="189"/>
        <end position="271"/>
    </location>
</feature>
<dbReference type="AlphaFoldDB" id="A0A3G1KMD1"/>
<dbReference type="KEGG" id="fwa:DCMF_01235"/>
<dbReference type="SUPFAM" id="SSF51230">
    <property type="entry name" value="Single hybrid motif"/>
    <property type="match status" value="1"/>
</dbReference>
<dbReference type="InterPro" id="IPR002930">
    <property type="entry name" value="GCV_H"/>
</dbReference>